<dbReference type="SUPFAM" id="SSF160631">
    <property type="entry name" value="SMI1/KNR4-like"/>
    <property type="match status" value="1"/>
</dbReference>
<name>A0A383RCA0_PAEAL</name>
<proteinExistence type="predicted"/>
<protein>
    <recommendedName>
        <fullName evidence="1">Knr4/Smi1-like domain-containing protein</fullName>
    </recommendedName>
</protein>
<dbReference type="Proteomes" id="UP000304148">
    <property type="component" value="Chromosome"/>
</dbReference>
<dbReference type="RefSeq" id="WP_138185912.1">
    <property type="nucleotide sequence ID" value="NZ_LS992241.1"/>
</dbReference>
<reference evidence="3" key="1">
    <citation type="submission" date="2018-08" db="EMBL/GenBank/DDBJ databases">
        <authorList>
            <person name="Chevrot R."/>
        </authorList>
    </citation>
    <scope>NUCLEOTIDE SEQUENCE [LARGE SCALE GENOMIC DNA]</scope>
</reference>
<dbReference type="InterPro" id="IPR037883">
    <property type="entry name" value="Knr4/Smi1-like_sf"/>
</dbReference>
<dbReference type="AlphaFoldDB" id="A0A383RCA0"/>
<gene>
    <name evidence="2" type="ORF">PBLR_12341</name>
</gene>
<evidence type="ECO:0000259" key="1">
    <source>
        <dbReference type="Pfam" id="PF09346"/>
    </source>
</evidence>
<accession>A0A383RCA0</accession>
<organism evidence="2 3">
    <name type="scientific">Paenibacillus alvei</name>
    <name type="common">Bacillus alvei</name>
    <dbReference type="NCBI Taxonomy" id="44250"/>
    <lineage>
        <taxon>Bacteria</taxon>
        <taxon>Bacillati</taxon>
        <taxon>Bacillota</taxon>
        <taxon>Bacilli</taxon>
        <taxon>Bacillales</taxon>
        <taxon>Paenibacillaceae</taxon>
        <taxon>Paenibacillus</taxon>
    </lineage>
</organism>
<evidence type="ECO:0000313" key="3">
    <source>
        <dbReference type="Proteomes" id="UP000304148"/>
    </source>
</evidence>
<dbReference type="InterPro" id="IPR018958">
    <property type="entry name" value="Knr4/Smi1-like_dom"/>
</dbReference>
<feature type="domain" description="Knr4/Smi1-like" evidence="1">
    <location>
        <begin position="73"/>
        <end position="170"/>
    </location>
</feature>
<dbReference type="Gene3D" id="3.40.1580.10">
    <property type="entry name" value="SMI1/KNR4-like"/>
    <property type="match status" value="1"/>
</dbReference>
<sequence length="187" mass="21388">MNWASVFEVCYQKYPGLTEQEAEHFISHWNNPLSEEEIADIRERQRNPFPVTDPLHKLYQPFDPAKWSIPNKHLPSAYLDLLRYSNGGEFGNGARHFQFFGADELRAMMLAYEFPEYMPEAIPFAMDGCGIHYAWDMRSSSEENEYPILVSHSGNLGYADSAQIASTFLELCTGTISAEDLLYGNDE</sequence>
<dbReference type="Pfam" id="PF09346">
    <property type="entry name" value="SMI1_KNR4"/>
    <property type="match status" value="1"/>
</dbReference>
<dbReference type="EMBL" id="LS992241">
    <property type="protein sequence ID" value="SYX83919.1"/>
    <property type="molecule type" value="Genomic_DNA"/>
</dbReference>
<evidence type="ECO:0000313" key="2">
    <source>
        <dbReference type="EMBL" id="SYX83919.1"/>
    </source>
</evidence>